<dbReference type="OrthoDB" id="4520016at2759"/>
<dbReference type="AlphaFoldDB" id="A0A1M3TSU8"/>
<evidence type="ECO:0000313" key="2">
    <source>
        <dbReference type="Proteomes" id="UP000184063"/>
    </source>
</evidence>
<organism evidence="1 2">
    <name type="scientific">Aspergillus luchuensis (strain CBS 106.47)</name>
    <dbReference type="NCBI Taxonomy" id="1137211"/>
    <lineage>
        <taxon>Eukaryota</taxon>
        <taxon>Fungi</taxon>
        <taxon>Dikarya</taxon>
        <taxon>Ascomycota</taxon>
        <taxon>Pezizomycotina</taxon>
        <taxon>Eurotiomycetes</taxon>
        <taxon>Eurotiomycetidae</taxon>
        <taxon>Eurotiales</taxon>
        <taxon>Aspergillaceae</taxon>
        <taxon>Aspergillus</taxon>
        <taxon>Aspergillus subgen. Circumdati</taxon>
    </lineage>
</organism>
<reference evidence="2" key="1">
    <citation type="journal article" date="2017" name="Genome Biol.">
        <title>Comparative genomics reveals high biological diversity and specific adaptations in the industrially and medically important fungal genus Aspergillus.</title>
        <authorList>
            <person name="de Vries R.P."/>
            <person name="Riley R."/>
            <person name="Wiebenga A."/>
            <person name="Aguilar-Osorio G."/>
            <person name="Amillis S."/>
            <person name="Uchima C.A."/>
            <person name="Anderluh G."/>
            <person name="Asadollahi M."/>
            <person name="Askin M."/>
            <person name="Barry K."/>
            <person name="Battaglia E."/>
            <person name="Bayram O."/>
            <person name="Benocci T."/>
            <person name="Braus-Stromeyer S.A."/>
            <person name="Caldana C."/>
            <person name="Canovas D."/>
            <person name="Cerqueira G.C."/>
            <person name="Chen F."/>
            <person name="Chen W."/>
            <person name="Choi C."/>
            <person name="Clum A."/>
            <person name="Dos Santos R.A."/>
            <person name="Damasio A.R."/>
            <person name="Diallinas G."/>
            <person name="Emri T."/>
            <person name="Fekete E."/>
            <person name="Flipphi M."/>
            <person name="Freyberg S."/>
            <person name="Gallo A."/>
            <person name="Gournas C."/>
            <person name="Habgood R."/>
            <person name="Hainaut M."/>
            <person name="Harispe M.L."/>
            <person name="Henrissat B."/>
            <person name="Hilden K.S."/>
            <person name="Hope R."/>
            <person name="Hossain A."/>
            <person name="Karabika E."/>
            <person name="Karaffa L."/>
            <person name="Karanyi Z."/>
            <person name="Krasevec N."/>
            <person name="Kuo A."/>
            <person name="Kusch H."/>
            <person name="LaButti K."/>
            <person name="Lagendijk E.L."/>
            <person name="Lapidus A."/>
            <person name="Levasseur A."/>
            <person name="Lindquist E."/>
            <person name="Lipzen A."/>
            <person name="Logrieco A.F."/>
            <person name="MacCabe A."/>
            <person name="Maekelae M.R."/>
            <person name="Malavazi I."/>
            <person name="Melin P."/>
            <person name="Meyer V."/>
            <person name="Mielnichuk N."/>
            <person name="Miskei M."/>
            <person name="Molnar A.P."/>
            <person name="Mule G."/>
            <person name="Ngan C.Y."/>
            <person name="Orejas M."/>
            <person name="Orosz E."/>
            <person name="Ouedraogo J.P."/>
            <person name="Overkamp K.M."/>
            <person name="Park H.-S."/>
            <person name="Perrone G."/>
            <person name="Piumi F."/>
            <person name="Punt P.J."/>
            <person name="Ram A.F."/>
            <person name="Ramon A."/>
            <person name="Rauscher S."/>
            <person name="Record E."/>
            <person name="Riano-Pachon D.M."/>
            <person name="Robert V."/>
            <person name="Roehrig J."/>
            <person name="Ruller R."/>
            <person name="Salamov A."/>
            <person name="Salih N.S."/>
            <person name="Samson R.A."/>
            <person name="Sandor E."/>
            <person name="Sanguinetti M."/>
            <person name="Schuetze T."/>
            <person name="Sepcic K."/>
            <person name="Shelest E."/>
            <person name="Sherlock G."/>
            <person name="Sophianopoulou V."/>
            <person name="Squina F.M."/>
            <person name="Sun H."/>
            <person name="Susca A."/>
            <person name="Todd R.B."/>
            <person name="Tsang A."/>
            <person name="Unkles S.E."/>
            <person name="van de Wiele N."/>
            <person name="van Rossen-Uffink D."/>
            <person name="Oliveira J.V."/>
            <person name="Vesth T.C."/>
            <person name="Visser J."/>
            <person name="Yu J.-H."/>
            <person name="Zhou M."/>
            <person name="Andersen M.R."/>
            <person name="Archer D.B."/>
            <person name="Baker S.E."/>
            <person name="Benoit I."/>
            <person name="Brakhage A.A."/>
            <person name="Braus G.H."/>
            <person name="Fischer R."/>
            <person name="Frisvad J.C."/>
            <person name="Goldman G.H."/>
            <person name="Houbraken J."/>
            <person name="Oakley B."/>
            <person name="Pocsi I."/>
            <person name="Scazzocchio C."/>
            <person name="Seiboth B."/>
            <person name="vanKuyk P.A."/>
            <person name="Wortman J."/>
            <person name="Dyer P.S."/>
            <person name="Grigoriev I.V."/>
        </authorList>
    </citation>
    <scope>NUCLEOTIDE SEQUENCE [LARGE SCALE GENOMIC DNA]</scope>
    <source>
        <strain evidence="2">CBS 106.47</strain>
    </source>
</reference>
<accession>A0A1M3TSU8</accession>
<proteinExistence type="predicted"/>
<evidence type="ECO:0000313" key="1">
    <source>
        <dbReference type="EMBL" id="OJZ89900.1"/>
    </source>
</evidence>
<dbReference type="VEuPathDB" id="FungiDB:ASPFODRAFT_510040"/>
<sequence length="243" mass="27385">MKPKKEDKDPTTPASTFLQTELYHTASQPGLRSLPPSPSRDFLTLTWGPIIYLTTYYTPSSSSSHNLLSRFLQSLNTEIHHAIRRVLPGNPSQIRLLESSYAAKVFSGEKLYRDKSVEEIRRVFHDWKRVDLALPAVELPVRLRVCLVVDKGVLERFGRLVDGDGDGDGRGGECCPVIMVEENFPDIRRRDSNPADEGFPGWTWVALRAVVEVYDGLRGAGGLRKYHREGEMYLGDGRWGELG</sequence>
<gene>
    <name evidence="1" type="ORF">ASPFODRAFT_510040</name>
</gene>
<dbReference type="Proteomes" id="UP000184063">
    <property type="component" value="Unassembled WGS sequence"/>
</dbReference>
<dbReference type="EMBL" id="KV878238">
    <property type="protein sequence ID" value="OJZ89900.1"/>
    <property type="molecule type" value="Genomic_DNA"/>
</dbReference>
<name>A0A1M3TSU8_ASPLC</name>
<protein>
    <submittedName>
        <fullName evidence="1">Uncharacterized protein</fullName>
    </submittedName>
</protein>